<dbReference type="EMBL" id="JAPEUX010000006">
    <property type="protein sequence ID" value="KAJ4349658.1"/>
    <property type="molecule type" value="Genomic_DNA"/>
</dbReference>
<comment type="caution">
    <text evidence="2">The sequence shown here is derived from an EMBL/GenBank/DDBJ whole genome shotgun (WGS) entry which is preliminary data.</text>
</comment>
<gene>
    <name evidence="2" type="ORF">N0V89_008275</name>
</gene>
<reference evidence="2" key="1">
    <citation type="submission" date="2022-10" db="EMBL/GenBank/DDBJ databases">
        <title>Tapping the CABI collections for fungal endophytes: first genome assemblies for Collariella, Neodidymelliopsis, Ascochyta clinopodiicola, Didymella pomorum, Didymosphaeria variabile, Neocosmospora piperis and Neocucurbitaria cava.</title>
        <authorList>
            <person name="Hill R."/>
        </authorList>
    </citation>
    <scope>NUCLEOTIDE SEQUENCE</scope>
    <source>
        <strain evidence="2">IMI 356815</strain>
    </source>
</reference>
<feature type="compositionally biased region" description="Basic and acidic residues" evidence="1">
    <location>
        <begin position="112"/>
        <end position="126"/>
    </location>
</feature>
<feature type="compositionally biased region" description="Basic and acidic residues" evidence="1">
    <location>
        <begin position="228"/>
        <end position="238"/>
    </location>
</feature>
<name>A0A9W9C8P2_9PLEO</name>
<feature type="region of interest" description="Disordered" evidence="1">
    <location>
        <begin position="311"/>
        <end position="332"/>
    </location>
</feature>
<feature type="compositionally biased region" description="Pro residues" evidence="1">
    <location>
        <begin position="317"/>
        <end position="326"/>
    </location>
</feature>
<feature type="region of interest" description="Disordered" evidence="1">
    <location>
        <begin position="110"/>
        <end position="238"/>
    </location>
</feature>
<organism evidence="2 3">
    <name type="scientific">Didymosphaeria variabile</name>
    <dbReference type="NCBI Taxonomy" id="1932322"/>
    <lineage>
        <taxon>Eukaryota</taxon>
        <taxon>Fungi</taxon>
        <taxon>Dikarya</taxon>
        <taxon>Ascomycota</taxon>
        <taxon>Pezizomycotina</taxon>
        <taxon>Dothideomycetes</taxon>
        <taxon>Pleosporomycetidae</taxon>
        <taxon>Pleosporales</taxon>
        <taxon>Massarineae</taxon>
        <taxon>Didymosphaeriaceae</taxon>
        <taxon>Didymosphaeria</taxon>
    </lineage>
</organism>
<dbReference type="OrthoDB" id="10538905at2759"/>
<protein>
    <submittedName>
        <fullName evidence="2">Uncharacterized protein</fullName>
    </submittedName>
</protein>
<evidence type="ECO:0000256" key="1">
    <source>
        <dbReference type="SAM" id="MobiDB-lite"/>
    </source>
</evidence>
<dbReference type="GeneID" id="80911805"/>
<evidence type="ECO:0000313" key="2">
    <source>
        <dbReference type="EMBL" id="KAJ4349658.1"/>
    </source>
</evidence>
<sequence>MEPSTAFNEILAISSIHANWHLPSSIPSIGLIPPLCPPTDRYFPEAWPIPLLKSLLRLSELTVGEKDRAIWYLKTTFSARIDGDPQVKKLGVQVVDVEAAVAGLEYMSRPEVGGKVDSNDEGHEEYQETLGNQKSMAGKSKSSAENKTGGGSIREINEQEEPSYKRRRTECNSDQVAKPDKSRASKPQWLQHESLDAEPEVGTVDRGTLPESPEAITKIKSVTNESESTYRRQKEEQDKEIFYTGAERDHAQHVPMQAVNIEALTPQTLSREVARTKSSSIELEAAYARAIEERRKVGEKTYKKLVVDVQAARKPQSAPPPVPQHPHPPRESAEVMLRKLELEEAEAKLRASIQQERLRAEVVARRKAVAQALMMEEQGLR</sequence>
<proteinExistence type="predicted"/>
<dbReference type="Proteomes" id="UP001140513">
    <property type="component" value="Unassembled WGS sequence"/>
</dbReference>
<keyword evidence="3" id="KW-1185">Reference proteome</keyword>
<dbReference type="RefSeq" id="XP_056068588.1">
    <property type="nucleotide sequence ID" value="XM_056217032.1"/>
</dbReference>
<evidence type="ECO:0000313" key="3">
    <source>
        <dbReference type="Proteomes" id="UP001140513"/>
    </source>
</evidence>
<dbReference type="AlphaFoldDB" id="A0A9W9C8P2"/>
<accession>A0A9W9C8P2</accession>
<feature type="compositionally biased region" description="Polar residues" evidence="1">
    <location>
        <begin position="129"/>
        <end position="146"/>
    </location>
</feature>